<evidence type="ECO:0000313" key="2">
    <source>
        <dbReference type="Proteomes" id="UP000612899"/>
    </source>
</evidence>
<dbReference type="AlphaFoldDB" id="A0A8J3QA95"/>
<protein>
    <submittedName>
        <fullName evidence="1">Uncharacterized protein</fullName>
    </submittedName>
</protein>
<organism evidence="1 2">
    <name type="scientific">Rhizocola hellebori</name>
    <dbReference type="NCBI Taxonomy" id="1392758"/>
    <lineage>
        <taxon>Bacteria</taxon>
        <taxon>Bacillati</taxon>
        <taxon>Actinomycetota</taxon>
        <taxon>Actinomycetes</taxon>
        <taxon>Micromonosporales</taxon>
        <taxon>Micromonosporaceae</taxon>
        <taxon>Rhizocola</taxon>
    </lineage>
</organism>
<sequence>MDGPTIDATRQMRDSLREIQQTPMDSIKTPQVTTLVSRILGGDRDRLDTLSAFQSMI</sequence>
<reference evidence="1" key="1">
    <citation type="submission" date="2021-01" db="EMBL/GenBank/DDBJ databases">
        <title>Whole genome shotgun sequence of Rhizocola hellebori NBRC 109834.</title>
        <authorList>
            <person name="Komaki H."/>
            <person name="Tamura T."/>
        </authorList>
    </citation>
    <scope>NUCLEOTIDE SEQUENCE</scope>
    <source>
        <strain evidence="1">NBRC 109834</strain>
    </source>
</reference>
<accession>A0A8J3QA95</accession>
<keyword evidence="2" id="KW-1185">Reference proteome</keyword>
<comment type="caution">
    <text evidence="1">The sequence shown here is derived from an EMBL/GenBank/DDBJ whole genome shotgun (WGS) entry which is preliminary data.</text>
</comment>
<evidence type="ECO:0000313" key="1">
    <source>
        <dbReference type="EMBL" id="GIH06038.1"/>
    </source>
</evidence>
<gene>
    <name evidence="1" type="ORF">Rhe02_41050</name>
</gene>
<proteinExistence type="predicted"/>
<name>A0A8J3QA95_9ACTN</name>
<dbReference type="Proteomes" id="UP000612899">
    <property type="component" value="Unassembled WGS sequence"/>
</dbReference>
<dbReference type="EMBL" id="BONY01000023">
    <property type="protein sequence ID" value="GIH06038.1"/>
    <property type="molecule type" value="Genomic_DNA"/>
</dbReference>